<feature type="region of interest" description="Disordered" evidence="1">
    <location>
        <begin position="159"/>
        <end position="189"/>
    </location>
</feature>
<feature type="compositionally biased region" description="Low complexity" evidence="1">
    <location>
        <begin position="175"/>
        <end position="189"/>
    </location>
</feature>
<protein>
    <submittedName>
        <fullName evidence="2">Uncharacterized protein</fullName>
    </submittedName>
</protein>
<gene>
    <name evidence="2" type="ORF">D9758_003836</name>
</gene>
<evidence type="ECO:0000313" key="2">
    <source>
        <dbReference type="EMBL" id="KAF5367147.1"/>
    </source>
</evidence>
<dbReference type="Proteomes" id="UP000559256">
    <property type="component" value="Unassembled WGS sequence"/>
</dbReference>
<organism evidence="2 3">
    <name type="scientific">Tetrapyrgos nigripes</name>
    <dbReference type="NCBI Taxonomy" id="182062"/>
    <lineage>
        <taxon>Eukaryota</taxon>
        <taxon>Fungi</taxon>
        <taxon>Dikarya</taxon>
        <taxon>Basidiomycota</taxon>
        <taxon>Agaricomycotina</taxon>
        <taxon>Agaricomycetes</taxon>
        <taxon>Agaricomycetidae</taxon>
        <taxon>Agaricales</taxon>
        <taxon>Marasmiineae</taxon>
        <taxon>Marasmiaceae</taxon>
        <taxon>Tetrapyrgos</taxon>
    </lineage>
</organism>
<dbReference type="OrthoDB" id="2912905at2759"/>
<dbReference type="EMBL" id="JAACJM010000020">
    <property type="protein sequence ID" value="KAF5367147.1"/>
    <property type="molecule type" value="Genomic_DNA"/>
</dbReference>
<name>A0A8H5LRR7_9AGAR</name>
<proteinExistence type="predicted"/>
<sequence length="480" mass="52737">MRENRAGTRSSPGLFPGLLNISITQNWLLPTTMAVMRPHAHLVRVPPASINQSTPESGNDKRRLAQLPSITVNENEAFSGATAVEAWVQREGQLVKAGEGKEKGVEGWTRTWLRLVIILYLDFEAIWLFWESGQSRAIVHSYFWGLQLVRLATTASKATTPKSRINTPNSRPKASLSTTSTPISKSTLSSTTSTAVAQQSSHSSISSVGTDTPILKAAPIPDFRNTWKTSGCDTFNALLFRSERPFEEFVKNSPDFLIAVQSVVPALYDSEYKVKKGDAIYEGAYKRIIDKRSDIGDKAQDVVKDFFKQERYASDAAARQEYARWALRANGPLLFAQPGAPGTKEKPKDAFLSPHIIEVVKRCLPSSARSVVDIGIPVGLLGLAAAGLERAFRCYLKTGEKEQEGGFREQFVGMAVSGYVKNAVKNVSQNRWQRILDACGLNKEPEDAMKVDASDDEMDISANRHLLYDASSPPGSPSKA</sequence>
<accession>A0A8H5LRR7</accession>
<evidence type="ECO:0000313" key="3">
    <source>
        <dbReference type="Proteomes" id="UP000559256"/>
    </source>
</evidence>
<evidence type="ECO:0000256" key="1">
    <source>
        <dbReference type="SAM" id="MobiDB-lite"/>
    </source>
</evidence>
<comment type="caution">
    <text evidence="2">The sequence shown here is derived from an EMBL/GenBank/DDBJ whole genome shotgun (WGS) entry which is preliminary data.</text>
</comment>
<keyword evidence="3" id="KW-1185">Reference proteome</keyword>
<dbReference type="AlphaFoldDB" id="A0A8H5LRR7"/>
<reference evidence="2 3" key="1">
    <citation type="journal article" date="2020" name="ISME J.">
        <title>Uncovering the hidden diversity of litter-decomposition mechanisms in mushroom-forming fungi.</title>
        <authorList>
            <person name="Floudas D."/>
            <person name="Bentzer J."/>
            <person name="Ahren D."/>
            <person name="Johansson T."/>
            <person name="Persson P."/>
            <person name="Tunlid A."/>
        </authorList>
    </citation>
    <scope>NUCLEOTIDE SEQUENCE [LARGE SCALE GENOMIC DNA]</scope>
    <source>
        <strain evidence="2 3">CBS 291.85</strain>
    </source>
</reference>